<dbReference type="RefSeq" id="WP_256765918.1">
    <property type="nucleotide sequence ID" value="NZ_CP101990.1"/>
</dbReference>
<evidence type="ECO:0000259" key="3">
    <source>
        <dbReference type="Pfam" id="PF01433"/>
    </source>
</evidence>
<dbReference type="CDD" id="cd09603">
    <property type="entry name" value="M1_APN_like"/>
    <property type="match status" value="1"/>
</dbReference>
<feature type="domain" description="Peptidase M1 membrane alanine aminopeptidase" evidence="3">
    <location>
        <begin position="525"/>
        <end position="667"/>
    </location>
</feature>
<evidence type="ECO:0000256" key="2">
    <source>
        <dbReference type="SAM" id="SignalP"/>
    </source>
</evidence>
<keyword evidence="2" id="KW-0732">Signal</keyword>
<dbReference type="InterPro" id="IPR014782">
    <property type="entry name" value="Peptidase_M1_dom"/>
</dbReference>
<evidence type="ECO:0000259" key="4">
    <source>
        <dbReference type="Pfam" id="PF17900"/>
    </source>
</evidence>
<dbReference type="Pfam" id="PF01433">
    <property type="entry name" value="Peptidase_M1"/>
    <property type="match status" value="1"/>
</dbReference>
<protein>
    <submittedName>
        <fullName evidence="5">Immune inhibitor A</fullName>
    </submittedName>
</protein>
<evidence type="ECO:0000313" key="5">
    <source>
        <dbReference type="EMBL" id="UUI67266.1"/>
    </source>
</evidence>
<dbReference type="Gene3D" id="2.60.40.1730">
    <property type="entry name" value="tricorn interacting facor f3 domain"/>
    <property type="match status" value="1"/>
</dbReference>
<dbReference type="PANTHER" id="PTHR11533:SF297">
    <property type="entry name" value="AMINOPEPTIDASE N"/>
    <property type="match status" value="1"/>
</dbReference>
<sequence>MRKLLALTFAALLIASFATTTTANAASRQAPRPGAPGIGDPYYPTDGNGGYDVKNYDLAIAYDPPTDRLRGRATITARATQALSAFNLDLNGLTVSDVRVNGRPARWRHVGDELTITPRRAIAQRARFQVVVRYAGVPPVLDEPALGQSGVFPTDDGALIVGQPHVADTWFPVNDHPLDKAGYRFTVTVPRGLEVVANGRLAGVQRHRGKDTWTWVARDPMASYLATATIGQFNLDHRRVDGIEYWDAIDPSLYVQPEPRTGTRYAISGGANSAYQRLTRVIDVPAGGGELSFHVARNTEPDWDHFFVEARPVGSDAWTTLPDANGHTAREVGYGCPDWLTLHPFLTHYESDDGAGGCTPEGTTGAWHSASGASDGYESWRLDLSAYAGRSVEISLSVVSDPSVPYNGVYVDDVVAPRGDGSTSFEDDADPLDGWTPTAAPAGSPGNTSPWRTASESAGPSTGDNAEAALAREPEILDFLSGFLGRYPFRESGGIVDNDPGIGFALENQTRPVYAQGWFTAPGDNTSVVVHELAHQWTGDDLALEAWQHIWLNEGFASYMEWLWAEDGGDATAQEIFESYAAIPADSSFWTTVIGDPGPTNIFAGAVYDRGAMTLHALRLRIGDDDFFRLLKRWTASQAGGNVRTEEFTRLAERVSGEDLDEFFTQWLFTPEKPESLPDAAALRKGSAIDLQKRFHRHVE</sequence>
<feature type="signal peptide" evidence="2">
    <location>
        <begin position="1"/>
        <end position="25"/>
    </location>
</feature>
<dbReference type="Proteomes" id="UP001315860">
    <property type="component" value="Chromosome"/>
</dbReference>
<dbReference type="EMBL" id="CP101990">
    <property type="protein sequence ID" value="UUI67266.1"/>
    <property type="molecule type" value="Genomic_DNA"/>
</dbReference>
<dbReference type="SUPFAM" id="SSF63737">
    <property type="entry name" value="Leukotriene A4 hydrolase N-terminal domain"/>
    <property type="match status" value="1"/>
</dbReference>
<reference evidence="5 6" key="1">
    <citation type="submission" date="2022-07" db="EMBL/GenBank/DDBJ databases">
        <title>Novel species in genus Aeromicrobium.</title>
        <authorList>
            <person name="Ye L."/>
        </authorList>
    </citation>
    <scope>NUCLEOTIDE SEQUENCE [LARGE SCALE GENOMIC DNA]</scope>
    <source>
        <strain evidence="6">zg-Y50</strain>
    </source>
</reference>
<evidence type="ECO:0000256" key="1">
    <source>
        <dbReference type="SAM" id="MobiDB-lite"/>
    </source>
</evidence>
<accession>A0ABY5KE42</accession>
<dbReference type="InterPro" id="IPR027268">
    <property type="entry name" value="Peptidase_M4/M1_CTD_sf"/>
</dbReference>
<dbReference type="InterPro" id="IPR045357">
    <property type="entry name" value="Aminopeptidase_N-like_N"/>
</dbReference>
<feature type="region of interest" description="Disordered" evidence="1">
    <location>
        <begin position="419"/>
        <end position="465"/>
    </location>
</feature>
<dbReference type="Pfam" id="PF17900">
    <property type="entry name" value="Peptidase_M1_N"/>
    <property type="match status" value="1"/>
</dbReference>
<feature type="chain" id="PRO_5046879766" evidence="2">
    <location>
        <begin position="26"/>
        <end position="700"/>
    </location>
</feature>
<proteinExistence type="predicted"/>
<organism evidence="5 6">
    <name type="scientific">Aeromicrobium duanguangcaii</name>
    <dbReference type="NCBI Taxonomy" id="2968086"/>
    <lineage>
        <taxon>Bacteria</taxon>
        <taxon>Bacillati</taxon>
        <taxon>Actinomycetota</taxon>
        <taxon>Actinomycetes</taxon>
        <taxon>Propionibacteriales</taxon>
        <taxon>Nocardioidaceae</taxon>
        <taxon>Aeromicrobium</taxon>
    </lineage>
</organism>
<gene>
    <name evidence="5" type="ORF">NP095_08585</name>
</gene>
<dbReference type="Pfam" id="PF20773">
    <property type="entry name" value="InhA-like_MAM"/>
    <property type="match status" value="1"/>
</dbReference>
<dbReference type="Gene3D" id="1.10.390.10">
    <property type="entry name" value="Neutral Protease Domain 2"/>
    <property type="match status" value="1"/>
</dbReference>
<dbReference type="InterPro" id="IPR050344">
    <property type="entry name" value="Peptidase_M1_aminopeptidases"/>
</dbReference>
<feature type="region of interest" description="Disordered" evidence="1">
    <location>
        <begin position="24"/>
        <end position="43"/>
    </location>
</feature>
<feature type="compositionally biased region" description="Polar residues" evidence="1">
    <location>
        <begin position="445"/>
        <end position="464"/>
    </location>
</feature>
<dbReference type="SUPFAM" id="SSF55486">
    <property type="entry name" value="Metalloproteases ('zincins'), catalytic domain"/>
    <property type="match status" value="1"/>
</dbReference>
<feature type="domain" description="Aminopeptidase N-like N-terminal" evidence="4">
    <location>
        <begin position="54"/>
        <end position="225"/>
    </location>
</feature>
<dbReference type="InterPro" id="IPR042097">
    <property type="entry name" value="Aminopeptidase_N-like_N_sf"/>
</dbReference>
<keyword evidence="6" id="KW-1185">Reference proteome</keyword>
<name>A0ABY5KE42_9ACTN</name>
<dbReference type="PANTHER" id="PTHR11533">
    <property type="entry name" value="PROTEASE M1 ZINC METALLOPROTEASE"/>
    <property type="match status" value="1"/>
</dbReference>
<evidence type="ECO:0000313" key="6">
    <source>
        <dbReference type="Proteomes" id="UP001315860"/>
    </source>
</evidence>